<dbReference type="Gene3D" id="1.10.486.10">
    <property type="entry name" value="PCRA, domain 4"/>
    <property type="match status" value="1"/>
</dbReference>
<dbReference type="GO" id="GO:0003677">
    <property type="term" value="F:DNA binding"/>
    <property type="evidence" value="ECO:0007669"/>
    <property type="project" value="UniProtKB-KW"/>
</dbReference>
<dbReference type="Proteomes" id="UP000275571">
    <property type="component" value="Chromosome"/>
</dbReference>
<dbReference type="Gene3D" id="1.10.10.160">
    <property type="match status" value="1"/>
</dbReference>
<dbReference type="RefSeq" id="WP_120104384.1">
    <property type="nucleotide sequence ID" value="NZ_CP028884.1"/>
</dbReference>
<evidence type="ECO:0000256" key="7">
    <source>
        <dbReference type="ARBA" id="ARBA00023235"/>
    </source>
</evidence>
<evidence type="ECO:0000256" key="6">
    <source>
        <dbReference type="ARBA" id="ARBA00023125"/>
    </source>
</evidence>
<dbReference type="InterPro" id="IPR013986">
    <property type="entry name" value="DExx_box_DNA_helicase_dom_sf"/>
</dbReference>
<organism evidence="15 16">
    <name type="scientific">Borrelia turcica IST7</name>
    <dbReference type="NCBI Taxonomy" id="1104446"/>
    <lineage>
        <taxon>Bacteria</taxon>
        <taxon>Pseudomonadati</taxon>
        <taxon>Spirochaetota</taxon>
        <taxon>Spirochaetia</taxon>
        <taxon>Spirochaetales</taxon>
        <taxon>Borreliaceae</taxon>
        <taxon>Borrelia</taxon>
    </lineage>
</organism>
<dbReference type="InterPro" id="IPR027417">
    <property type="entry name" value="P-loop_NTPase"/>
</dbReference>
<feature type="domain" description="UvrD-like helicase ATP-binding" evidence="13">
    <location>
        <begin position="8"/>
        <end position="276"/>
    </location>
</feature>
<dbReference type="AlphaFoldDB" id="A0A386PLD5"/>
<evidence type="ECO:0000256" key="8">
    <source>
        <dbReference type="ARBA" id="ARBA00034617"/>
    </source>
</evidence>
<name>A0A386PLD5_9SPIR</name>
<comment type="catalytic activity">
    <reaction evidence="8">
        <text>Couples ATP hydrolysis with the unwinding of duplex DNA by translocating in the 3'-5' direction.</text>
        <dbReference type="EC" id="5.6.2.4"/>
    </reaction>
</comment>
<evidence type="ECO:0000256" key="1">
    <source>
        <dbReference type="ARBA" id="ARBA00009922"/>
    </source>
</evidence>
<evidence type="ECO:0000256" key="3">
    <source>
        <dbReference type="ARBA" id="ARBA00022801"/>
    </source>
</evidence>
<dbReference type="InterPro" id="IPR014016">
    <property type="entry name" value="UvrD-like_ATP-bd"/>
</dbReference>
<evidence type="ECO:0000256" key="5">
    <source>
        <dbReference type="ARBA" id="ARBA00022840"/>
    </source>
</evidence>
<evidence type="ECO:0000313" key="15">
    <source>
        <dbReference type="EMBL" id="AYE36464.1"/>
    </source>
</evidence>
<dbReference type="EC" id="5.6.2.4" evidence="9"/>
<dbReference type="InterPro" id="IPR014017">
    <property type="entry name" value="DNA_helicase_UvrD-like_C"/>
</dbReference>
<dbReference type="OrthoDB" id="9810135at2"/>
<protein>
    <recommendedName>
        <fullName evidence="9">DNA 3'-5' helicase</fullName>
        <ecNumber evidence="9">5.6.2.4</ecNumber>
    </recommendedName>
    <alternativeName>
        <fullName evidence="10">DNA 3'-5' helicase II</fullName>
    </alternativeName>
</protein>
<evidence type="ECO:0000259" key="14">
    <source>
        <dbReference type="PROSITE" id="PS51217"/>
    </source>
</evidence>
<dbReference type="EMBL" id="CP028884">
    <property type="protein sequence ID" value="AYE36464.1"/>
    <property type="molecule type" value="Genomic_DNA"/>
</dbReference>
<keyword evidence="3 12" id="KW-0378">Hydrolase</keyword>
<evidence type="ECO:0000256" key="12">
    <source>
        <dbReference type="PROSITE-ProRule" id="PRU00560"/>
    </source>
</evidence>
<dbReference type="GO" id="GO:0005524">
    <property type="term" value="F:ATP binding"/>
    <property type="evidence" value="ECO:0007669"/>
    <property type="project" value="UniProtKB-UniRule"/>
</dbReference>
<reference evidence="15 16" key="1">
    <citation type="journal article" date="2018" name="Infect. Genet. Evol.">
        <title>Genome-wide analysis of Borrelia turcica and 'Candidatus Borrelia tachyglossi' shows relapsing fever-like genomes with unique genomic links to Lyme disease Borrelia.</title>
        <authorList>
            <person name="Gofton A.W."/>
            <person name="Margos G."/>
            <person name="Fingerle V."/>
            <person name="Hepner S."/>
            <person name="Loh S.M."/>
            <person name="Ryan U."/>
            <person name="Irwin P."/>
            <person name="Oskam C.L."/>
        </authorList>
    </citation>
    <scope>NUCLEOTIDE SEQUENCE [LARGE SCALE GENOMIC DNA]</scope>
    <source>
        <strain evidence="15 16">IST7</strain>
    </source>
</reference>
<evidence type="ECO:0000259" key="13">
    <source>
        <dbReference type="PROSITE" id="PS51198"/>
    </source>
</evidence>
<proteinExistence type="inferred from homology"/>
<evidence type="ECO:0000313" key="16">
    <source>
        <dbReference type="Proteomes" id="UP000275571"/>
    </source>
</evidence>
<keyword evidence="4 12" id="KW-0347">Helicase</keyword>
<dbReference type="CDD" id="cd17932">
    <property type="entry name" value="DEXQc_UvrD"/>
    <property type="match status" value="1"/>
</dbReference>
<keyword evidence="7" id="KW-0413">Isomerase</keyword>
<dbReference type="SUPFAM" id="SSF52540">
    <property type="entry name" value="P-loop containing nucleoside triphosphate hydrolases"/>
    <property type="match status" value="1"/>
</dbReference>
<dbReference type="GO" id="GO:0043138">
    <property type="term" value="F:3'-5' DNA helicase activity"/>
    <property type="evidence" value="ECO:0007669"/>
    <property type="project" value="UniProtKB-EC"/>
</dbReference>
<evidence type="ECO:0000256" key="11">
    <source>
        <dbReference type="ARBA" id="ARBA00048988"/>
    </source>
</evidence>
<dbReference type="PANTHER" id="PTHR11070">
    <property type="entry name" value="UVRD / RECB / PCRA DNA HELICASE FAMILY MEMBER"/>
    <property type="match status" value="1"/>
</dbReference>
<keyword evidence="16" id="KW-1185">Reference proteome</keyword>
<comment type="catalytic activity">
    <reaction evidence="11">
        <text>ATP + H2O = ADP + phosphate + H(+)</text>
        <dbReference type="Rhea" id="RHEA:13065"/>
        <dbReference type="ChEBI" id="CHEBI:15377"/>
        <dbReference type="ChEBI" id="CHEBI:15378"/>
        <dbReference type="ChEBI" id="CHEBI:30616"/>
        <dbReference type="ChEBI" id="CHEBI:43474"/>
        <dbReference type="ChEBI" id="CHEBI:456216"/>
        <dbReference type="EC" id="5.6.2.4"/>
    </reaction>
</comment>
<feature type="binding site" evidence="12">
    <location>
        <begin position="29"/>
        <end position="36"/>
    </location>
    <ligand>
        <name>ATP</name>
        <dbReference type="ChEBI" id="CHEBI:30616"/>
    </ligand>
</feature>
<dbReference type="GO" id="GO:0000725">
    <property type="term" value="P:recombinational repair"/>
    <property type="evidence" value="ECO:0007669"/>
    <property type="project" value="TreeGrafter"/>
</dbReference>
<dbReference type="GO" id="GO:0016887">
    <property type="term" value="F:ATP hydrolysis activity"/>
    <property type="evidence" value="ECO:0007669"/>
    <property type="project" value="RHEA"/>
</dbReference>
<keyword evidence="5 12" id="KW-0067">ATP-binding</keyword>
<gene>
    <name evidence="15" type="ORF">DB313_03165</name>
</gene>
<keyword evidence="2 12" id="KW-0547">Nucleotide-binding</keyword>
<evidence type="ECO:0000256" key="4">
    <source>
        <dbReference type="ARBA" id="ARBA00022806"/>
    </source>
</evidence>
<evidence type="ECO:0000256" key="2">
    <source>
        <dbReference type="ARBA" id="ARBA00022741"/>
    </source>
</evidence>
<evidence type="ECO:0000256" key="10">
    <source>
        <dbReference type="ARBA" id="ARBA00034923"/>
    </source>
</evidence>
<dbReference type="PANTHER" id="PTHR11070:SF2">
    <property type="entry name" value="ATP-DEPENDENT DNA HELICASE SRS2"/>
    <property type="match status" value="1"/>
</dbReference>
<dbReference type="Gene3D" id="3.40.50.300">
    <property type="entry name" value="P-loop containing nucleotide triphosphate hydrolases"/>
    <property type="match status" value="2"/>
</dbReference>
<dbReference type="PROSITE" id="PS51198">
    <property type="entry name" value="UVRD_HELICASE_ATP_BIND"/>
    <property type="match status" value="1"/>
</dbReference>
<dbReference type="KEGG" id="btur:DB313_03165"/>
<dbReference type="InterPro" id="IPR000212">
    <property type="entry name" value="DNA_helicase_UvrD/REP"/>
</dbReference>
<accession>A0A386PLD5</accession>
<dbReference type="Pfam" id="PF13361">
    <property type="entry name" value="UvrD_C"/>
    <property type="match status" value="1"/>
</dbReference>
<comment type="similarity">
    <text evidence="1">Belongs to the helicase family. UvrD subfamily.</text>
</comment>
<dbReference type="GO" id="GO:0005829">
    <property type="term" value="C:cytosol"/>
    <property type="evidence" value="ECO:0007669"/>
    <property type="project" value="TreeGrafter"/>
</dbReference>
<evidence type="ECO:0000256" key="9">
    <source>
        <dbReference type="ARBA" id="ARBA00034808"/>
    </source>
</evidence>
<dbReference type="Pfam" id="PF00580">
    <property type="entry name" value="UvrD-helicase"/>
    <property type="match status" value="1"/>
</dbReference>
<dbReference type="PROSITE" id="PS51217">
    <property type="entry name" value="UVRD_HELICASE_CTER"/>
    <property type="match status" value="1"/>
</dbReference>
<feature type="domain" description="UvrD-like helicase C-terminal" evidence="14">
    <location>
        <begin position="277"/>
        <end position="567"/>
    </location>
</feature>
<keyword evidence="6" id="KW-0238">DNA-binding</keyword>
<sequence>MLKINFLSELNEFQYKAVTTIDGPLLIIAGAGSGKTRVITYRIAYLLMNGIAQKEILALTFTNKAANEMKDRIRGLLGKPLSNLTITTFHAFGLMFLKENYKRLGYRRNFSIYDENDKIGLIKEILIDENLFNKSTSLNSISNSISLFKNELASLSDLKSDDEKILRFYEERLKLYNSFDFDDLILKPKEILGDNTELREKYSNRYKYVLIDEFQDTSLIQYDFIRLLINHNNLCFVGDDDQSIYSWRGANYHNILNFERDYDVSEIKLEQNYRSTKNILSAANFVISNNKNRKDKTLWSSRSNNNKINVVLFEDEVQEAEFIASEIVKLSRLEEFKTRSIGILLRTNSLFRNIEMALRRQGIKYKVSGGTSFFQKKEIKDIISYLNVIINPSSDYDLLRIINVPRRGIGKEYLKKIRSIADKKRCSIYDALCEVVFSFTKVANYEKTLSKQVIESIEDFVSFIEEYRYKFELTQNVYSSVIKEMIENIEYWGFLVSENPNSVKVAEYKYQNIENFLGIIKNWETKQEGEGRNLSNFLNYIVLQTNEENERDKNINVSLMTIHAAKGLEFDNVFFAAVEDNIIPHQRTIEEDEYKLEEERRVFYVALTRTRESLIITMASNRKQDKQILTQVPSRFISEIPEEFLRLSVDDFSKQECCL</sequence>